<comment type="similarity">
    <text evidence="1">Belongs to the nematode receptor-like protein sre family.</text>
</comment>
<dbReference type="PANTHER" id="PTHR23128">
    <property type="entry name" value="SERPENTINE RECEPTOR, CLASS E (EPSILON)-RELATED"/>
    <property type="match status" value="1"/>
</dbReference>
<dbReference type="Pfam" id="PF03125">
    <property type="entry name" value="Sre"/>
    <property type="match status" value="1"/>
</dbReference>
<keyword evidence="4" id="KW-1185">Reference proteome</keyword>
<dbReference type="GO" id="GO:0016020">
    <property type="term" value="C:membrane"/>
    <property type="evidence" value="ECO:0007669"/>
    <property type="project" value="InterPro"/>
</dbReference>
<reference evidence="3" key="1">
    <citation type="submission" date="2023-10" db="EMBL/GenBank/DDBJ databases">
        <title>Genome assembly of Pristionchus species.</title>
        <authorList>
            <person name="Yoshida K."/>
            <person name="Sommer R.J."/>
        </authorList>
    </citation>
    <scope>NUCLEOTIDE SEQUENCE</scope>
    <source>
        <strain evidence="3">RS5133</strain>
    </source>
</reference>
<evidence type="ECO:0000313" key="3">
    <source>
        <dbReference type="EMBL" id="GMT11174.1"/>
    </source>
</evidence>
<evidence type="ECO:0008006" key="5">
    <source>
        <dbReference type="Google" id="ProtNLM"/>
    </source>
</evidence>
<evidence type="ECO:0000256" key="1">
    <source>
        <dbReference type="ARBA" id="ARBA00006803"/>
    </source>
</evidence>
<dbReference type="Proteomes" id="UP001432322">
    <property type="component" value="Unassembled WGS sequence"/>
</dbReference>
<proteinExistence type="inferred from homology"/>
<evidence type="ECO:0000313" key="4">
    <source>
        <dbReference type="Proteomes" id="UP001432322"/>
    </source>
</evidence>
<accession>A0AAV5UXX1</accession>
<gene>
    <name evidence="3" type="ORF">PFISCL1PPCAC_2471</name>
</gene>
<keyword evidence="2" id="KW-1133">Transmembrane helix</keyword>
<feature type="transmembrane region" description="Helical" evidence="2">
    <location>
        <begin position="51"/>
        <end position="73"/>
    </location>
</feature>
<organism evidence="3 4">
    <name type="scientific">Pristionchus fissidentatus</name>
    <dbReference type="NCBI Taxonomy" id="1538716"/>
    <lineage>
        <taxon>Eukaryota</taxon>
        <taxon>Metazoa</taxon>
        <taxon>Ecdysozoa</taxon>
        <taxon>Nematoda</taxon>
        <taxon>Chromadorea</taxon>
        <taxon>Rhabditida</taxon>
        <taxon>Rhabditina</taxon>
        <taxon>Diplogasteromorpha</taxon>
        <taxon>Diplogasteroidea</taxon>
        <taxon>Neodiplogasteridae</taxon>
        <taxon>Pristionchus</taxon>
    </lineage>
</organism>
<feature type="non-terminal residue" evidence="3">
    <location>
        <position position="159"/>
    </location>
</feature>
<protein>
    <recommendedName>
        <fullName evidence="5">G protein-coupled receptor</fullName>
    </recommendedName>
</protein>
<dbReference type="AlphaFoldDB" id="A0AAV5UXX1"/>
<dbReference type="EMBL" id="BTSY01000001">
    <property type="protein sequence ID" value="GMT11174.1"/>
    <property type="molecule type" value="Genomic_DNA"/>
</dbReference>
<comment type="caution">
    <text evidence="3">The sequence shown here is derived from an EMBL/GenBank/DDBJ whole genome shotgun (WGS) entry which is preliminary data.</text>
</comment>
<dbReference type="PANTHER" id="PTHR23128:SF132">
    <property type="entry name" value="SERPENTINE RECEPTOR, CLASS E (EPSILON)-RELATED"/>
    <property type="match status" value="1"/>
</dbReference>
<dbReference type="InterPro" id="IPR004151">
    <property type="entry name" value="7TM_GPCR_serpentine_rcpt_Sre"/>
</dbReference>
<evidence type="ECO:0000256" key="2">
    <source>
        <dbReference type="SAM" id="Phobius"/>
    </source>
</evidence>
<keyword evidence="2" id="KW-0472">Membrane</keyword>
<name>A0AAV5UXX1_9BILA</name>
<keyword evidence="2" id="KW-0812">Transmembrane</keyword>
<dbReference type="GO" id="GO:0007606">
    <property type="term" value="P:sensory perception of chemical stimulus"/>
    <property type="evidence" value="ECO:0007669"/>
    <property type="project" value="InterPro"/>
</dbReference>
<feature type="non-terminal residue" evidence="3">
    <location>
        <position position="1"/>
    </location>
</feature>
<feature type="transmembrane region" description="Helical" evidence="2">
    <location>
        <begin position="85"/>
        <end position="110"/>
    </location>
</feature>
<sequence length="159" mass="18099">IVAIFQIFLSAFLYNKRLLGQYSRRETKERGNRFSSYTLGKKYQIIENLRAFRLISFVLLTGCFFSIVCLPLAALATQSDVITQVFLRAAVDLFSTLSLPCSLLAGIYSFDEWREKFVGMISIRRRKETSSTHAHSSAGPSRIEAAEGEVYFNHLRAAW</sequence>